<dbReference type="OrthoDB" id="583161at2"/>
<dbReference type="InterPro" id="IPR023213">
    <property type="entry name" value="CAT-like_dom_sf"/>
</dbReference>
<dbReference type="SUPFAM" id="SSF52777">
    <property type="entry name" value="CoA-dependent acyltransferases"/>
    <property type="match status" value="1"/>
</dbReference>
<sequence>MERKFIEIRDGYLLKDSDKSSYEKWSLSFFHDKEIISDPMLEMTIHLDITSILQNFRQYQSRSFDASFNAFLIWCLVKSASNQKEFRYRKIEGNWFLFEHLPVYIPIAIGGDARFGNMNLQPPTKMSLKQFLSHYREELNTILEGKSRPFEVEDSKLWGLSWFVGNLPNIDFSSLSLHKSNIPSGRPLFYFGKRKEVEGKVTIPMFISFDHSNLDPLLVSQFVSDFEDRLSMESKKLRLEL</sequence>
<dbReference type="Pfam" id="PF00302">
    <property type="entry name" value="CAT"/>
    <property type="match status" value="1"/>
</dbReference>
<proteinExistence type="predicted"/>
<dbReference type="AlphaFoldDB" id="A0A090SLW7"/>
<reference evidence="1 2" key="1">
    <citation type="submission" date="2014-09" db="EMBL/GenBank/DDBJ databases">
        <title>Vibrio maritimus JCM 19235. (C45) whole genome shotgun sequence.</title>
        <authorList>
            <person name="Sawabe T."/>
            <person name="Meirelles P."/>
            <person name="Nakanishi M."/>
            <person name="Sayaka M."/>
            <person name="Hattori M."/>
            <person name="Ohkuma M."/>
        </authorList>
    </citation>
    <scope>NUCLEOTIDE SEQUENCE [LARGE SCALE GENOMIC DNA]</scope>
    <source>
        <strain evidence="2">JCM19235</strain>
    </source>
</reference>
<reference evidence="1 2" key="2">
    <citation type="submission" date="2014-09" db="EMBL/GenBank/DDBJ databases">
        <authorList>
            <consortium name="NBRP consortium"/>
            <person name="Sawabe T."/>
            <person name="Meirelles P."/>
            <person name="Nakanishi M."/>
            <person name="Sayaka M."/>
            <person name="Hattori M."/>
            <person name="Ohkuma M."/>
        </authorList>
    </citation>
    <scope>NUCLEOTIDE SEQUENCE [LARGE SCALE GENOMIC DNA]</scope>
    <source>
        <strain evidence="2">JCM19235</strain>
    </source>
</reference>
<evidence type="ECO:0000313" key="2">
    <source>
        <dbReference type="Proteomes" id="UP000029228"/>
    </source>
</evidence>
<dbReference type="InterPro" id="IPR001707">
    <property type="entry name" value="Cmp_AcTrfase"/>
</dbReference>
<name>A0A090SLW7_9VIBR</name>
<dbReference type="EMBL" id="BBMR01000006">
    <property type="protein sequence ID" value="GAL20382.1"/>
    <property type="molecule type" value="Genomic_DNA"/>
</dbReference>
<dbReference type="Gene3D" id="3.30.559.10">
    <property type="entry name" value="Chloramphenicol acetyltransferase-like domain"/>
    <property type="match status" value="1"/>
</dbReference>
<gene>
    <name evidence="1" type="ORF">JCM19235_3384</name>
</gene>
<dbReference type="Proteomes" id="UP000029228">
    <property type="component" value="Unassembled WGS sequence"/>
</dbReference>
<dbReference type="PANTHER" id="PTHR38474">
    <property type="entry name" value="SLR0299 PROTEIN"/>
    <property type="match status" value="1"/>
</dbReference>
<dbReference type="SMART" id="SM01059">
    <property type="entry name" value="CAT"/>
    <property type="match status" value="1"/>
</dbReference>
<dbReference type="STRING" id="990268.JCM19235_3384"/>
<accession>A0A090SLW7</accession>
<comment type="caution">
    <text evidence="1">The sequence shown here is derived from an EMBL/GenBank/DDBJ whole genome shotgun (WGS) entry which is preliminary data.</text>
</comment>
<dbReference type="PANTHER" id="PTHR38474:SF1">
    <property type="entry name" value="SLR0299 PROTEIN"/>
    <property type="match status" value="1"/>
</dbReference>
<dbReference type="GO" id="GO:0008811">
    <property type="term" value="F:chloramphenicol O-acetyltransferase activity"/>
    <property type="evidence" value="ECO:0007669"/>
    <property type="project" value="InterPro"/>
</dbReference>
<protein>
    <recommendedName>
        <fullName evidence="3">Chloramphenicol acetyltransferase</fullName>
    </recommendedName>
</protein>
<evidence type="ECO:0008006" key="3">
    <source>
        <dbReference type="Google" id="ProtNLM"/>
    </source>
</evidence>
<evidence type="ECO:0000313" key="1">
    <source>
        <dbReference type="EMBL" id="GAL20382.1"/>
    </source>
</evidence>
<keyword evidence="2" id="KW-1185">Reference proteome</keyword>
<organism evidence="1 2">
    <name type="scientific">Vibrio maritimus</name>
    <dbReference type="NCBI Taxonomy" id="990268"/>
    <lineage>
        <taxon>Bacteria</taxon>
        <taxon>Pseudomonadati</taxon>
        <taxon>Pseudomonadota</taxon>
        <taxon>Gammaproteobacteria</taxon>
        <taxon>Vibrionales</taxon>
        <taxon>Vibrionaceae</taxon>
        <taxon>Vibrio</taxon>
    </lineage>
</organism>